<reference evidence="5" key="1">
    <citation type="journal article" date="2020" name="mSystems">
        <title>Genome- and Community-Level Interaction Insights into Carbon Utilization and Element Cycling Functions of Hydrothermarchaeota in Hydrothermal Sediment.</title>
        <authorList>
            <person name="Zhou Z."/>
            <person name="Liu Y."/>
            <person name="Xu W."/>
            <person name="Pan J."/>
            <person name="Luo Z.H."/>
            <person name="Li M."/>
        </authorList>
    </citation>
    <scope>NUCLEOTIDE SEQUENCE [LARGE SCALE GENOMIC DNA]</scope>
    <source>
        <strain evidence="5">SpSt-503</strain>
    </source>
</reference>
<dbReference type="GO" id="GO:0003700">
    <property type="term" value="F:DNA-binding transcription factor activity"/>
    <property type="evidence" value="ECO:0007669"/>
    <property type="project" value="InterPro"/>
</dbReference>
<evidence type="ECO:0000256" key="1">
    <source>
        <dbReference type="ARBA" id="ARBA00023015"/>
    </source>
</evidence>
<dbReference type="CDD" id="cd07377">
    <property type="entry name" value="WHTH_GntR"/>
    <property type="match status" value="1"/>
</dbReference>
<dbReference type="AlphaFoldDB" id="A0A7C3IJJ7"/>
<dbReference type="InterPro" id="IPR036388">
    <property type="entry name" value="WH-like_DNA-bd_sf"/>
</dbReference>
<keyword evidence="1" id="KW-0805">Transcription regulation</keyword>
<name>A0A7C3IJJ7_9SPIR</name>
<evidence type="ECO:0000256" key="3">
    <source>
        <dbReference type="ARBA" id="ARBA00023163"/>
    </source>
</evidence>
<dbReference type="InterPro" id="IPR036390">
    <property type="entry name" value="WH_DNA-bd_sf"/>
</dbReference>
<dbReference type="PANTHER" id="PTHR38445">
    <property type="entry name" value="HTH-TYPE TRANSCRIPTIONAL REPRESSOR YTRA"/>
    <property type="match status" value="1"/>
</dbReference>
<proteinExistence type="predicted"/>
<accession>A0A7C3IJJ7</accession>
<keyword evidence="3" id="KW-0804">Transcription</keyword>
<evidence type="ECO:0000259" key="4">
    <source>
        <dbReference type="PROSITE" id="PS50949"/>
    </source>
</evidence>
<dbReference type="PANTHER" id="PTHR38445:SF9">
    <property type="entry name" value="HTH-TYPE TRANSCRIPTIONAL REPRESSOR YTRA"/>
    <property type="match status" value="1"/>
</dbReference>
<dbReference type="PRINTS" id="PR00035">
    <property type="entry name" value="HTHGNTR"/>
</dbReference>
<dbReference type="Pfam" id="PF00392">
    <property type="entry name" value="GntR"/>
    <property type="match status" value="1"/>
</dbReference>
<dbReference type="GO" id="GO:0003677">
    <property type="term" value="F:DNA binding"/>
    <property type="evidence" value="ECO:0007669"/>
    <property type="project" value="UniProtKB-KW"/>
</dbReference>
<evidence type="ECO:0000256" key="2">
    <source>
        <dbReference type="ARBA" id="ARBA00023125"/>
    </source>
</evidence>
<protein>
    <submittedName>
        <fullName evidence="5">GntR family transcriptional regulator</fullName>
    </submittedName>
</protein>
<feature type="domain" description="HTH gntR-type" evidence="4">
    <location>
        <begin position="13"/>
        <end position="81"/>
    </location>
</feature>
<sequence>MGLEISIDKASESPVYRQIIEQVTRKLRAGELKPGDRLPTERELAEKLGIARGTVNRAYEELTRSQILESIPGRGSFISAQQDVAETSRKERAVALIAELIDTLRNLRFSYREIRTLIELGILEKERMFEELSIAVVDCNPEALAVFRKQLNFLTTMPLTLFLLDDLAASPEVEKKLSAFDLVLTSARHYTEVLGMAPGIKDKLIQVALSPSQDTIIALATIKPGRKLGIICESRQFRDIILNKLRDLMIDDGVEVLRYAELDRLPLFLADKEVIIVPPSWKQPEGKVAQASLQDFTSRGGKLIIFDYQVERGSVIYVEERVRDLLAQ</sequence>
<evidence type="ECO:0000313" key="5">
    <source>
        <dbReference type="EMBL" id="HFH29487.1"/>
    </source>
</evidence>
<dbReference type="PROSITE" id="PS50949">
    <property type="entry name" value="HTH_GNTR"/>
    <property type="match status" value="1"/>
</dbReference>
<dbReference type="SUPFAM" id="SSF46785">
    <property type="entry name" value="Winged helix' DNA-binding domain"/>
    <property type="match status" value="1"/>
</dbReference>
<dbReference type="SMART" id="SM00345">
    <property type="entry name" value="HTH_GNTR"/>
    <property type="match status" value="1"/>
</dbReference>
<gene>
    <name evidence="5" type="ORF">ENS59_08250</name>
</gene>
<keyword evidence="2" id="KW-0238">DNA-binding</keyword>
<organism evidence="5">
    <name type="scientific">Gracilinema caldarium</name>
    <dbReference type="NCBI Taxonomy" id="215591"/>
    <lineage>
        <taxon>Bacteria</taxon>
        <taxon>Pseudomonadati</taxon>
        <taxon>Spirochaetota</taxon>
        <taxon>Spirochaetia</taxon>
        <taxon>Spirochaetales</taxon>
        <taxon>Breznakiellaceae</taxon>
        <taxon>Gracilinema</taxon>
    </lineage>
</organism>
<dbReference type="InterPro" id="IPR000524">
    <property type="entry name" value="Tscrpt_reg_HTH_GntR"/>
</dbReference>
<dbReference type="Gene3D" id="1.10.10.10">
    <property type="entry name" value="Winged helix-like DNA-binding domain superfamily/Winged helix DNA-binding domain"/>
    <property type="match status" value="1"/>
</dbReference>
<comment type="caution">
    <text evidence="5">The sequence shown here is derived from an EMBL/GenBank/DDBJ whole genome shotgun (WGS) entry which is preliminary data.</text>
</comment>
<dbReference type="EMBL" id="DSVL01000255">
    <property type="protein sequence ID" value="HFH29487.1"/>
    <property type="molecule type" value="Genomic_DNA"/>
</dbReference>